<organism evidence="5 6">
    <name type="scientific">Aphanomyces euteiches</name>
    <dbReference type="NCBI Taxonomy" id="100861"/>
    <lineage>
        <taxon>Eukaryota</taxon>
        <taxon>Sar</taxon>
        <taxon>Stramenopiles</taxon>
        <taxon>Oomycota</taxon>
        <taxon>Saprolegniomycetes</taxon>
        <taxon>Saprolegniales</taxon>
        <taxon>Verrucalvaceae</taxon>
        <taxon>Aphanomyces</taxon>
    </lineage>
</organism>
<dbReference type="PANTHER" id="PTHR24198">
    <property type="entry name" value="ANKYRIN REPEAT AND PROTEIN KINASE DOMAIN-CONTAINING PROTEIN"/>
    <property type="match status" value="1"/>
</dbReference>
<protein>
    <submittedName>
        <fullName evidence="5">Uncharacterized protein</fullName>
    </submittedName>
</protein>
<dbReference type="Proteomes" id="UP000481153">
    <property type="component" value="Unassembled WGS sequence"/>
</dbReference>
<sequence>MSASVQKLLEGISRGDERAVHAAQNMLPKMTPAQVEGVVANACLSGSYTIFERLVVHPWSAVVVPQLAKPEHKHLSHHFVNLAVQGANVDIINKMCRLTGLHIRDVVDRVPSSKNPAVVKVITPLLIAAVGGHIEVVHYLLEQGVNVNLGLTREGNSPLGMATIYGHAMVVEALTAAGANVYHQNAKGETIEDLATAYEQTDVLYSLPRGTGGIRPAHVHSFDETSVRRKIKSIRQSSSHTDYSLEELTGDVDLTPLQRRIALMKARVEVCRRNSLDRRNSSPTSSSDDGESF</sequence>
<dbReference type="InterPro" id="IPR002110">
    <property type="entry name" value="Ankyrin_rpt"/>
</dbReference>
<evidence type="ECO:0000256" key="1">
    <source>
        <dbReference type="ARBA" id="ARBA00022737"/>
    </source>
</evidence>
<feature type="repeat" description="ANK" evidence="3">
    <location>
        <begin position="154"/>
        <end position="186"/>
    </location>
</feature>
<keyword evidence="2 3" id="KW-0040">ANK repeat</keyword>
<feature type="region of interest" description="Disordered" evidence="4">
    <location>
        <begin position="274"/>
        <end position="293"/>
    </location>
</feature>
<dbReference type="PROSITE" id="PS50297">
    <property type="entry name" value="ANK_REP_REGION"/>
    <property type="match status" value="2"/>
</dbReference>
<dbReference type="EMBL" id="VJMJ01000084">
    <property type="protein sequence ID" value="KAF0737265.1"/>
    <property type="molecule type" value="Genomic_DNA"/>
</dbReference>
<evidence type="ECO:0000313" key="5">
    <source>
        <dbReference type="EMBL" id="KAF0737265.1"/>
    </source>
</evidence>
<feature type="repeat" description="ANK" evidence="3">
    <location>
        <begin position="120"/>
        <end position="152"/>
    </location>
</feature>
<accession>A0A6G0XBC9</accession>
<evidence type="ECO:0000256" key="4">
    <source>
        <dbReference type="SAM" id="MobiDB-lite"/>
    </source>
</evidence>
<dbReference type="Pfam" id="PF12796">
    <property type="entry name" value="Ank_2"/>
    <property type="match status" value="1"/>
</dbReference>
<dbReference type="PANTHER" id="PTHR24198:SF165">
    <property type="entry name" value="ANKYRIN REPEAT-CONTAINING PROTEIN-RELATED"/>
    <property type="match status" value="1"/>
</dbReference>
<comment type="caution">
    <text evidence="5">The sequence shown here is derived from an EMBL/GenBank/DDBJ whole genome shotgun (WGS) entry which is preliminary data.</text>
</comment>
<dbReference type="VEuPathDB" id="FungiDB:AeMF1_011166"/>
<dbReference type="PROSITE" id="PS50088">
    <property type="entry name" value="ANK_REPEAT"/>
    <property type="match status" value="2"/>
</dbReference>
<dbReference type="SUPFAM" id="SSF48403">
    <property type="entry name" value="Ankyrin repeat"/>
    <property type="match status" value="1"/>
</dbReference>
<dbReference type="InterPro" id="IPR036770">
    <property type="entry name" value="Ankyrin_rpt-contain_sf"/>
</dbReference>
<dbReference type="AlphaFoldDB" id="A0A6G0XBC9"/>
<proteinExistence type="predicted"/>
<reference evidence="5 6" key="1">
    <citation type="submission" date="2019-07" db="EMBL/GenBank/DDBJ databases">
        <title>Genomics analysis of Aphanomyces spp. identifies a new class of oomycete effector associated with host adaptation.</title>
        <authorList>
            <person name="Gaulin E."/>
        </authorList>
    </citation>
    <scope>NUCLEOTIDE SEQUENCE [LARGE SCALE GENOMIC DNA]</scope>
    <source>
        <strain evidence="5 6">ATCC 201684</strain>
    </source>
</reference>
<gene>
    <name evidence="5" type="ORF">Ae201684_006440</name>
</gene>
<name>A0A6G0XBC9_9STRA</name>
<dbReference type="SMART" id="SM00248">
    <property type="entry name" value="ANK"/>
    <property type="match status" value="2"/>
</dbReference>
<evidence type="ECO:0000313" key="6">
    <source>
        <dbReference type="Proteomes" id="UP000481153"/>
    </source>
</evidence>
<evidence type="ECO:0000256" key="3">
    <source>
        <dbReference type="PROSITE-ProRule" id="PRU00023"/>
    </source>
</evidence>
<keyword evidence="1" id="KW-0677">Repeat</keyword>
<dbReference type="Gene3D" id="1.25.40.20">
    <property type="entry name" value="Ankyrin repeat-containing domain"/>
    <property type="match status" value="1"/>
</dbReference>
<evidence type="ECO:0000256" key="2">
    <source>
        <dbReference type="ARBA" id="ARBA00023043"/>
    </source>
</evidence>
<keyword evidence="6" id="KW-1185">Reference proteome</keyword>